<dbReference type="Proteomes" id="UP000028549">
    <property type="component" value="Unassembled WGS sequence"/>
</dbReference>
<dbReference type="CDD" id="cd00761">
    <property type="entry name" value="Glyco_tranf_GTA_type"/>
    <property type="match status" value="1"/>
</dbReference>
<dbReference type="InterPro" id="IPR001173">
    <property type="entry name" value="Glyco_trans_2-like"/>
</dbReference>
<dbReference type="InterPro" id="IPR029044">
    <property type="entry name" value="Nucleotide-diphossugar_trans"/>
</dbReference>
<dbReference type="SUPFAM" id="SSF53448">
    <property type="entry name" value="Nucleotide-diphospho-sugar transferases"/>
    <property type="match status" value="1"/>
</dbReference>
<dbReference type="PANTHER" id="PTHR22916:SF3">
    <property type="entry name" value="UDP-GLCNAC:BETAGAL BETA-1,3-N-ACETYLGLUCOSAMINYLTRANSFERASE-LIKE PROTEIN 1"/>
    <property type="match status" value="1"/>
</dbReference>
<name>A0A084GNU3_METID</name>
<dbReference type="GO" id="GO:0016758">
    <property type="term" value="F:hexosyltransferase activity"/>
    <property type="evidence" value="ECO:0007669"/>
    <property type="project" value="UniProtKB-ARBA"/>
</dbReference>
<dbReference type="PANTHER" id="PTHR22916">
    <property type="entry name" value="GLYCOSYLTRANSFERASE"/>
    <property type="match status" value="1"/>
</dbReference>
<evidence type="ECO:0000256" key="1">
    <source>
        <dbReference type="ARBA" id="ARBA00006739"/>
    </source>
</evidence>
<dbReference type="OrthoDB" id="396512at2"/>
<sequence>MRISIVIVTYNRLYALADLLESISGQTRMPEEIIIVNDGGESVDSLKEFYHELPIKVVDLRENCGHVHARNAGIEAASGDAIMLSDDDDYFTPGHIERMAGELSDGAQFVYSDVEIVTFEEENHVRLPVSRRLFAYTYDPDEMRRFSTYVPSGSLYLKSIHSEIGYFDPEVHNYWDWDFFLRVSEAFSVKRVPVASVIYAFSAGGSHQSFSLNKKRQSFLEVLCEKHGLGKLPQKNFFVLLEEPELKKREAESRIVWDGRPIRSRLV</sequence>
<reference evidence="3 4" key="1">
    <citation type="journal article" date="2005" name="Int. J. Syst. Evol. Microbiol.">
        <title>Bacillus cibi sp. nov., isolated from jeotgal, a traditional Korean fermented seafood.</title>
        <authorList>
            <person name="Yoon J.H."/>
            <person name="Lee C.H."/>
            <person name="Oh T.K."/>
        </authorList>
    </citation>
    <scope>NUCLEOTIDE SEQUENCE [LARGE SCALE GENOMIC DNA]</scope>
    <source>
        <strain evidence="3 4">DSM 16189</strain>
    </source>
</reference>
<evidence type="ECO:0000313" key="3">
    <source>
        <dbReference type="EMBL" id="KEZ49005.1"/>
    </source>
</evidence>
<accession>A0A084GNU3</accession>
<proteinExistence type="inferred from homology"/>
<comment type="caution">
    <text evidence="3">The sequence shown here is derived from an EMBL/GenBank/DDBJ whole genome shotgun (WGS) entry which is preliminary data.</text>
</comment>
<dbReference type="RefSeq" id="WP_029566557.1">
    <property type="nucleotide sequence ID" value="NZ_JNVC02000013.1"/>
</dbReference>
<protein>
    <submittedName>
        <fullName evidence="3">Glycosyltransferase</fullName>
    </submittedName>
</protein>
<feature type="domain" description="Glycosyltransferase 2-like" evidence="2">
    <location>
        <begin position="4"/>
        <end position="164"/>
    </location>
</feature>
<dbReference type="AlphaFoldDB" id="A0A084GNU3"/>
<evidence type="ECO:0000259" key="2">
    <source>
        <dbReference type="Pfam" id="PF00535"/>
    </source>
</evidence>
<dbReference type="STRING" id="246786.GS18_0216480"/>
<comment type="similarity">
    <text evidence="1">Belongs to the glycosyltransferase 2 family.</text>
</comment>
<dbReference type="Pfam" id="PF00535">
    <property type="entry name" value="Glycos_transf_2"/>
    <property type="match status" value="1"/>
</dbReference>
<organism evidence="3 4">
    <name type="scientific">Metabacillus indicus</name>
    <name type="common">Bacillus indicus</name>
    <dbReference type="NCBI Taxonomy" id="246786"/>
    <lineage>
        <taxon>Bacteria</taxon>
        <taxon>Bacillati</taxon>
        <taxon>Bacillota</taxon>
        <taxon>Bacilli</taxon>
        <taxon>Bacillales</taxon>
        <taxon>Bacillaceae</taxon>
        <taxon>Metabacillus</taxon>
    </lineage>
</organism>
<dbReference type="EMBL" id="JNVC02000013">
    <property type="protein sequence ID" value="KEZ49005.1"/>
    <property type="molecule type" value="Genomic_DNA"/>
</dbReference>
<dbReference type="Gene3D" id="3.90.550.10">
    <property type="entry name" value="Spore Coat Polysaccharide Biosynthesis Protein SpsA, Chain A"/>
    <property type="match status" value="1"/>
</dbReference>
<keyword evidence="4" id="KW-1185">Reference proteome</keyword>
<gene>
    <name evidence="3" type="ORF">GS18_0216480</name>
</gene>
<evidence type="ECO:0000313" key="4">
    <source>
        <dbReference type="Proteomes" id="UP000028549"/>
    </source>
</evidence>